<dbReference type="GO" id="GO:0102710">
    <property type="term" value="F:D-inositol-3-phosphate glycosyltransferase activity"/>
    <property type="evidence" value="ECO:0007669"/>
    <property type="project" value="UniProtKB-EC"/>
</dbReference>
<feature type="domain" description="Glycosyl transferase family 1" evidence="1">
    <location>
        <begin position="241"/>
        <end position="391"/>
    </location>
</feature>
<evidence type="ECO:0000313" key="3">
    <source>
        <dbReference type="Proteomes" id="UP000095512"/>
    </source>
</evidence>
<proteinExistence type="predicted"/>
<dbReference type="SUPFAM" id="SSF53756">
    <property type="entry name" value="UDP-Glycosyltransferase/glycogen phosphorylase"/>
    <property type="match status" value="1"/>
</dbReference>
<dbReference type="Pfam" id="PF00534">
    <property type="entry name" value="Glycos_transf_1"/>
    <property type="match status" value="1"/>
</dbReference>
<reference evidence="2 3" key="1">
    <citation type="submission" date="2015-09" db="EMBL/GenBank/DDBJ databases">
        <authorList>
            <consortium name="Pathogen Informatics"/>
        </authorList>
    </citation>
    <scope>NUCLEOTIDE SEQUENCE [LARGE SCALE GENOMIC DNA]</scope>
    <source>
        <strain evidence="2 3">2789STDY5834865</strain>
    </source>
</reference>
<dbReference type="PANTHER" id="PTHR45947">
    <property type="entry name" value="SULFOQUINOVOSYL TRANSFERASE SQD2"/>
    <property type="match status" value="1"/>
</dbReference>
<protein>
    <submittedName>
        <fullName evidence="2">Glycosyltransferase</fullName>
        <ecNumber evidence="2">2.4.1.250</ecNumber>
    </submittedName>
</protein>
<organism evidence="2 3">
    <name type="scientific">Enterocloster clostridioformis</name>
    <dbReference type="NCBI Taxonomy" id="1531"/>
    <lineage>
        <taxon>Bacteria</taxon>
        <taxon>Bacillati</taxon>
        <taxon>Bacillota</taxon>
        <taxon>Clostridia</taxon>
        <taxon>Lachnospirales</taxon>
        <taxon>Lachnospiraceae</taxon>
        <taxon>Enterocloster</taxon>
    </lineage>
</organism>
<gene>
    <name evidence="2" type="primary">mshA_1</name>
    <name evidence="2" type="ORF">ERS852480_03231</name>
</gene>
<dbReference type="AlphaFoldDB" id="A0A174MZV3"/>
<dbReference type="Gene3D" id="3.40.50.2000">
    <property type="entry name" value="Glycogen Phosphorylase B"/>
    <property type="match status" value="2"/>
</dbReference>
<evidence type="ECO:0000313" key="2">
    <source>
        <dbReference type="EMBL" id="CUP39229.1"/>
    </source>
</evidence>
<dbReference type="EMBL" id="CZAB01000032">
    <property type="protein sequence ID" value="CUP39229.1"/>
    <property type="molecule type" value="Genomic_DNA"/>
</dbReference>
<dbReference type="InterPro" id="IPR001296">
    <property type="entry name" value="Glyco_trans_1"/>
</dbReference>
<dbReference type="PANTHER" id="PTHR45947:SF3">
    <property type="entry name" value="SULFOQUINOVOSYL TRANSFERASE SQD2"/>
    <property type="match status" value="1"/>
</dbReference>
<dbReference type="InterPro" id="IPR050194">
    <property type="entry name" value="Glycosyltransferase_grp1"/>
</dbReference>
<dbReference type="EC" id="2.4.1.250" evidence="2"/>
<keyword evidence="2" id="KW-0808">Transferase</keyword>
<evidence type="ECO:0000259" key="1">
    <source>
        <dbReference type="Pfam" id="PF00534"/>
    </source>
</evidence>
<keyword evidence="2" id="KW-0328">Glycosyltransferase</keyword>
<dbReference type="Proteomes" id="UP000095512">
    <property type="component" value="Unassembled WGS sequence"/>
</dbReference>
<accession>A0A174MZV3</accession>
<sequence>MDKYRIIVAHPGQQHSYRLAAALNRYGCLFTYMTTVYNKKNGPVVKLLRLFINEENKKRLERRRCDKIDDKQLIQYNILSGLILLLLNRVDHSRRIYYWWNKKVADSFGRKVAEYAVKMKADAVIMYDTNAKSCFERLKQAAPEIVRIMDMSAANRSFVKHVYEEDMEKNPQWAEILRCEKRFLWDYSLEDYEEEIKNAHFFLAASNVVKHSIEYSGRNGSDVWVVPYGVDSGIYAPSMRENNGAVRFLFVGAVRQMKGISYLLEAFETVNPESAHLEIVGDCMIPDRLQHKNASNIEYLGYLLPETVANRYKDADVFVFPSLCDGFGLAALEAMASGLPVICSANSGVADLIQDGVNGFVVETGDAGELRDRIVWFTEHRDRMKDMKRAAMETGRNYSWEKYEDNVNRAVIEMIQRKYKNG</sequence>
<name>A0A174MZV3_9FIRM</name>
<dbReference type="CDD" id="cd03801">
    <property type="entry name" value="GT4_PimA-like"/>
    <property type="match status" value="1"/>
</dbReference>